<proteinExistence type="predicted"/>
<dbReference type="STRING" id="910347.SAMN05421773_112171"/>
<evidence type="ECO:0000313" key="2">
    <source>
        <dbReference type="Proteomes" id="UP000199207"/>
    </source>
</evidence>
<dbReference type="AlphaFoldDB" id="A0A1I1R412"/>
<sequence>MDDLLDDEQAARPVGPPARYRLITPTEWFRIPLVADDARDRAVRALVDLTWPSRDEHAAKRRELRELIGDVAREGAAKDGLEMYLSTQTVLGVPVPASLLISMEAEERGRNLQLPYDGLAEDLREKYPTAQVDLTDLPAGRAVRCRRTEVPEDAVELGVSEQRPTTLLEYFVQVPNAGLYLLLTFSTPLPELADALVEMFDAIAASLSWIPAPTAQGG</sequence>
<keyword evidence="2" id="KW-1185">Reference proteome</keyword>
<name>A0A1I1R412_9ACTN</name>
<reference evidence="1 2" key="1">
    <citation type="submission" date="2016-10" db="EMBL/GenBank/DDBJ databases">
        <authorList>
            <person name="de Groot N.N."/>
        </authorList>
    </citation>
    <scope>NUCLEOTIDE SEQUENCE [LARGE SCALE GENOMIC DNA]</scope>
    <source>
        <strain evidence="1 2">CGMCC 4.5739</strain>
    </source>
</reference>
<dbReference type="Proteomes" id="UP000199207">
    <property type="component" value="Unassembled WGS sequence"/>
</dbReference>
<dbReference type="RefSeq" id="WP_093840443.1">
    <property type="nucleotide sequence ID" value="NZ_FOLM01000012.1"/>
</dbReference>
<dbReference type="EMBL" id="FOLM01000012">
    <property type="protein sequence ID" value="SFD29076.1"/>
    <property type="molecule type" value="Genomic_DNA"/>
</dbReference>
<organism evidence="1 2">
    <name type="scientific">Streptomyces aidingensis</name>
    <dbReference type="NCBI Taxonomy" id="910347"/>
    <lineage>
        <taxon>Bacteria</taxon>
        <taxon>Bacillati</taxon>
        <taxon>Actinomycetota</taxon>
        <taxon>Actinomycetes</taxon>
        <taxon>Kitasatosporales</taxon>
        <taxon>Streptomycetaceae</taxon>
        <taxon>Streptomyces</taxon>
    </lineage>
</organism>
<gene>
    <name evidence="1" type="ORF">SAMN05421773_112171</name>
</gene>
<dbReference type="OrthoDB" id="4332270at2"/>
<protein>
    <submittedName>
        <fullName evidence="1">Uncharacterized protein</fullName>
    </submittedName>
</protein>
<accession>A0A1I1R412</accession>
<evidence type="ECO:0000313" key="1">
    <source>
        <dbReference type="EMBL" id="SFD29076.1"/>
    </source>
</evidence>